<organism evidence="3">
    <name type="scientific">Salix viminalis</name>
    <name type="common">Common osier</name>
    <name type="synonym">Basket willow</name>
    <dbReference type="NCBI Taxonomy" id="40686"/>
    <lineage>
        <taxon>Eukaryota</taxon>
        <taxon>Viridiplantae</taxon>
        <taxon>Streptophyta</taxon>
        <taxon>Embryophyta</taxon>
        <taxon>Tracheophyta</taxon>
        <taxon>Spermatophyta</taxon>
        <taxon>Magnoliopsida</taxon>
        <taxon>eudicotyledons</taxon>
        <taxon>Gunneridae</taxon>
        <taxon>Pentapetalae</taxon>
        <taxon>rosids</taxon>
        <taxon>fabids</taxon>
        <taxon>Malpighiales</taxon>
        <taxon>Salicaceae</taxon>
        <taxon>Saliceae</taxon>
        <taxon>Salix</taxon>
    </lineage>
</organism>
<keyword evidence="1" id="KW-0175">Coiled coil</keyword>
<gene>
    <name evidence="3" type="ORF">SVIM_LOCUS90658</name>
</gene>
<feature type="compositionally biased region" description="Basic and acidic residues" evidence="2">
    <location>
        <begin position="156"/>
        <end position="169"/>
    </location>
</feature>
<feature type="region of interest" description="Disordered" evidence="2">
    <location>
        <begin position="152"/>
        <end position="185"/>
    </location>
</feature>
<sequence length="272" mass="30427">MGEAEEEGKKRRVMVESLGWLTESSILPKKHRAIEGVGASSIVQLKAQLNPKKKPRNLKIFPLLILNTIAPRRLFLLSTPSPRKTPASSPVPSSTPLSFSFIRVSFSFSEYSFDFRDKLELKAVNDGSASYAALERKAELYEKLVRGELSDEEENEKLLEHDESVRPRGNDTSYAAAPVDDKGKVDGDSDDSVLFNAKFVAPGRTAGAVVDKAQHHRLVREVHEEANQARKKVVELKLHRQEQATAKHEKLKQAYLRKKLEELKAASNANQT</sequence>
<dbReference type="InterPro" id="IPR025066">
    <property type="entry name" value="CCDC174-like"/>
</dbReference>
<protein>
    <submittedName>
        <fullName evidence="3">Uncharacterized protein</fullName>
    </submittedName>
</protein>
<dbReference type="PANTHER" id="PTHR15885">
    <property type="entry name" value="COILED-COIL DOMAIN-CONTAINING PROTEIN 174"/>
    <property type="match status" value="1"/>
</dbReference>
<proteinExistence type="predicted"/>
<dbReference type="PANTHER" id="PTHR15885:SF1">
    <property type="entry name" value="COILED-COIL DOMAIN-CONTAINING PROTEIN 174"/>
    <property type="match status" value="1"/>
</dbReference>
<dbReference type="EMBL" id="CAADRP010000435">
    <property type="protein sequence ID" value="VFU28086.1"/>
    <property type="molecule type" value="Genomic_DNA"/>
</dbReference>
<accession>A0A6N2KIW8</accession>
<evidence type="ECO:0000313" key="3">
    <source>
        <dbReference type="EMBL" id="VFU28086.1"/>
    </source>
</evidence>
<dbReference type="AlphaFoldDB" id="A0A6N2KIW8"/>
<evidence type="ECO:0000256" key="1">
    <source>
        <dbReference type="ARBA" id="ARBA00023054"/>
    </source>
</evidence>
<dbReference type="GO" id="GO:0005634">
    <property type="term" value="C:nucleus"/>
    <property type="evidence" value="ECO:0007669"/>
    <property type="project" value="TreeGrafter"/>
</dbReference>
<name>A0A6N2KIW8_SALVM</name>
<reference evidence="3" key="1">
    <citation type="submission" date="2019-03" db="EMBL/GenBank/DDBJ databases">
        <authorList>
            <person name="Mank J."/>
            <person name="Almeida P."/>
        </authorList>
    </citation>
    <scope>NUCLEOTIDE SEQUENCE</scope>
    <source>
        <strain evidence="3">78183</strain>
    </source>
</reference>
<evidence type="ECO:0000256" key="2">
    <source>
        <dbReference type="SAM" id="MobiDB-lite"/>
    </source>
</evidence>